<dbReference type="SUPFAM" id="SSF55874">
    <property type="entry name" value="ATPase domain of HSP90 chaperone/DNA topoisomerase II/histidine kinase"/>
    <property type="match status" value="1"/>
</dbReference>
<dbReference type="Proteomes" id="UP000516105">
    <property type="component" value="Chromosome"/>
</dbReference>
<name>A0ABX6T4Z7_9SPHN</name>
<feature type="region of interest" description="Disordered" evidence="1">
    <location>
        <begin position="32"/>
        <end position="52"/>
    </location>
</feature>
<evidence type="ECO:0008006" key="4">
    <source>
        <dbReference type="Google" id="ProtNLM"/>
    </source>
</evidence>
<dbReference type="PANTHER" id="PTHR34220:SF7">
    <property type="entry name" value="SENSOR HISTIDINE KINASE YPDA"/>
    <property type="match status" value="1"/>
</dbReference>
<evidence type="ECO:0000313" key="3">
    <source>
        <dbReference type="Proteomes" id="UP000516105"/>
    </source>
</evidence>
<dbReference type="PANTHER" id="PTHR34220">
    <property type="entry name" value="SENSOR HISTIDINE KINASE YPDA"/>
    <property type="match status" value="1"/>
</dbReference>
<dbReference type="InterPro" id="IPR050640">
    <property type="entry name" value="Bact_2-comp_sensor_kinase"/>
</dbReference>
<dbReference type="EMBL" id="CP060782">
    <property type="protein sequence ID" value="QNP44914.1"/>
    <property type="molecule type" value="Genomic_DNA"/>
</dbReference>
<evidence type="ECO:0000313" key="2">
    <source>
        <dbReference type="EMBL" id="QNP44914.1"/>
    </source>
</evidence>
<proteinExistence type="predicted"/>
<dbReference type="Gene3D" id="3.30.565.10">
    <property type="entry name" value="Histidine kinase-like ATPase, C-terminal domain"/>
    <property type="match status" value="1"/>
</dbReference>
<accession>A0ABX6T4Z7</accession>
<protein>
    <recommendedName>
        <fullName evidence="4">Sensor histidine kinase</fullName>
    </recommendedName>
</protein>
<sequence length="94" mass="9818">MIKYGVSGTRDKVTLNIRAAEAGPGRFTIEVQNSGAEASTKGRNGKPDGTGVGLTNVCQRLEARFGTAAKCEFGPTADGGYRVLMTLPLDRADG</sequence>
<reference evidence="2 3" key="1">
    <citation type="submission" date="2020-08" db="EMBL/GenBank/DDBJ databases">
        <title>Genome sequence of Sphingomonas sediminicola KACC 15039T.</title>
        <authorList>
            <person name="Hyun D.-W."/>
            <person name="Bae J.-W."/>
        </authorList>
    </citation>
    <scope>NUCLEOTIDE SEQUENCE [LARGE SCALE GENOMIC DNA]</scope>
    <source>
        <strain evidence="2 3">KACC 15039</strain>
    </source>
</reference>
<keyword evidence="3" id="KW-1185">Reference proteome</keyword>
<dbReference type="InterPro" id="IPR036890">
    <property type="entry name" value="HATPase_C_sf"/>
</dbReference>
<gene>
    <name evidence="2" type="ORF">H9L14_09245</name>
</gene>
<evidence type="ECO:0000256" key="1">
    <source>
        <dbReference type="SAM" id="MobiDB-lite"/>
    </source>
</evidence>
<dbReference type="RefSeq" id="WP_187707871.1">
    <property type="nucleotide sequence ID" value="NZ_CP060782.1"/>
</dbReference>
<organism evidence="2 3">
    <name type="scientific">Sphingomonas sediminicola</name>
    <dbReference type="NCBI Taxonomy" id="386874"/>
    <lineage>
        <taxon>Bacteria</taxon>
        <taxon>Pseudomonadati</taxon>
        <taxon>Pseudomonadota</taxon>
        <taxon>Alphaproteobacteria</taxon>
        <taxon>Sphingomonadales</taxon>
        <taxon>Sphingomonadaceae</taxon>
        <taxon>Sphingomonas</taxon>
    </lineage>
</organism>